<evidence type="ECO:0000256" key="1">
    <source>
        <dbReference type="SAM" id="MobiDB-lite"/>
    </source>
</evidence>
<keyword evidence="2" id="KW-0812">Transmembrane</keyword>
<sequence>MTPFWVLSMSQFVGFASLTALLWDHIDTFADEVEYIWKGRKGPFIYLFFFVRTPLSYSRCCRELAHDRIVTSLPSDLFSTSMHTPPHYGLPRCARFVKYEGVTVSLAVETVGLMMLLRIRAIYSNHIWITLFLSLLLLIETGVNIWLIAHAGPVMHNPLSGVKACSMVFDHSKPYSGVLASSSAWIPLLYDTIIFILTLNRTIPPLRRSEASYIIQRLLEDGLLYYSAPEGTKNIAAQSEQLITVAMMSRITLNLRKAGRHRGHQSLGRPSSPSDARSGRQPKRDFWLLRLFPGSRRAVQELWERGSFFQFSYFGGDDSTQIRSTNVGLANAGGINVTVQSETRIESGEGRYELNRVRRNPLGIEFAKMSDSMSYDEPPRSSLTK</sequence>
<protein>
    <recommendedName>
        <fullName evidence="4">DUF6533 domain-containing protein</fullName>
    </recommendedName>
</protein>
<dbReference type="Proteomes" id="UP001213000">
    <property type="component" value="Unassembled WGS sequence"/>
</dbReference>
<feature type="region of interest" description="Disordered" evidence="1">
    <location>
        <begin position="258"/>
        <end position="281"/>
    </location>
</feature>
<feature type="transmembrane region" description="Helical" evidence="2">
    <location>
        <begin position="177"/>
        <end position="199"/>
    </location>
</feature>
<keyword evidence="6" id="KW-1185">Reference proteome</keyword>
<dbReference type="EMBL" id="JANIEX010000526">
    <property type="protein sequence ID" value="KAJ3565938.1"/>
    <property type="molecule type" value="Genomic_DNA"/>
</dbReference>
<proteinExistence type="predicted"/>
<accession>A0AAD5VPI0</accession>
<feature type="chain" id="PRO_5042145690" description="DUF6533 domain-containing protein" evidence="3">
    <location>
        <begin position="31"/>
        <end position="385"/>
    </location>
</feature>
<feature type="domain" description="DUF6533" evidence="4">
    <location>
        <begin position="13"/>
        <end position="53"/>
    </location>
</feature>
<keyword evidence="3" id="KW-0732">Signal</keyword>
<evidence type="ECO:0000256" key="3">
    <source>
        <dbReference type="SAM" id="SignalP"/>
    </source>
</evidence>
<keyword evidence="2" id="KW-0472">Membrane</keyword>
<keyword evidence="2" id="KW-1133">Transmembrane helix</keyword>
<name>A0AAD5VPI0_9AGAR</name>
<reference evidence="5" key="1">
    <citation type="submission" date="2022-07" db="EMBL/GenBank/DDBJ databases">
        <title>Genome Sequence of Leucocoprinus birnbaumii.</title>
        <authorList>
            <person name="Buettner E."/>
        </authorList>
    </citation>
    <scope>NUCLEOTIDE SEQUENCE</scope>
    <source>
        <strain evidence="5">VT141</strain>
    </source>
</reference>
<evidence type="ECO:0000313" key="5">
    <source>
        <dbReference type="EMBL" id="KAJ3565938.1"/>
    </source>
</evidence>
<gene>
    <name evidence="5" type="ORF">NP233_g7320</name>
</gene>
<evidence type="ECO:0000313" key="6">
    <source>
        <dbReference type="Proteomes" id="UP001213000"/>
    </source>
</evidence>
<dbReference type="AlphaFoldDB" id="A0AAD5VPI0"/>
<dbReference type="InterPro" id="IPR045340">
    <property type="entry name" value="DUF6533"/>
</dbReference>
<evidence type="ECO:0000259" key="4">
    <source>
        <dbReference type="Pfam" id="PF20151"/>
    </source>
</evidence>
<feature type="transmembrane region" description="Helical" evidence="2">
    <location>
        <begin position="129"/>
        <end position="149"/>
    </location>
</feature>
<organism evidence="5 6">
    <name type="scientific">Leucocoprinus birnbaumii</name>
    <dbReference type="NCBI Taxonomy" id="56174"/>
    <lineage>
        <taxon>Eukaryota</taxon>
        <taxon>Fungi</taxon>
        <taxon>Dikarya</taxon>
        <taxon>Basidiomycota</taxon>
        <taxon>Agaricomycotina</taxon>
        <taxon>Agaricomycetes</taxon>
        <taxon>Agaricomycetidae</taxon>
        <taxon>Agaricales</taxon>
        <taxon>Agaricineae</taxon>
        <taxon>Agaricaceae</taxon>
        <taxon>Leucocoprinus</taxon>
    </lineage>
</organism>
<feature type="signal peptide" evidence="3">
    <location>
        <begin position="1"/>
        <end position="30"/>
    </location>
</feature>
<dbReference type="Pfam" id="PF20151">
    <property type="entry name" value="DUF6533"/>
    <property type="match status" value="1"/>
</dbReference>
<evidence type="ECO:0000256" key="2">
    <source>
        <dbReference type="SAM" id="Phobius"/>
    </source>
</evidence>
<comment type="caution">
    <text evidence="5">The sequence shown here is derived from an EMBL/GenBank/DDBJ whole genome shotgun (WGS) entry which is preliminary data.</text>
</comment>